<protein>
    <submittedName>
        <fullName evidence="5">Two-component response regulator</fullName>
    </submittedName>
</protein>
<dbReference type="InterPro" id="IPR051552">
    <property type="entry name" value="HptR"/>
</dbReference>
<dbReference type="InterPro" id="IPR011006">
    <property type="entry name" value="CheY-like_superfamily"/>
</dbReference>
<proteinExistence type="predicted"/>
<dbReference type="AlphaFoldDB" id="W4VQT4"/>
<dbReference type="Pfam" id="PF00072">
    <property type="entry name" value="Response_reg"/>
    <property type="match status" value="1"/>
</dbReference>
<dbReference type="EMBL" id="BAVS01000045">
    <property type="protein sequence ID" value="GAE95249.1"/>
    <property type="molecule type" value="Genomic_DNA"/>
</dbReference>
<keyword evidence="3" id="KW-0597">Phosphoprotein</keyword>
<accession>W4VQT4</accession>
<keyword evidence="6" id="KW-1185">Reference proteome</keyword>
<evidence type="ECO:0000256" key="3">
    <source>
        <dbReference type="PROSITE-ProRule" id="PRU00169"/>
    </source>
</evidence>
<dbReference type="eggNOG" id="COG4753">
    <property type="taxonomic scope" value="Bacteria"/>
</dbReference>
<dbReference type="Gene3D" id="3.40.50.2300">
    <property type="match status" value="1"/>
</dbReference>
<reference evidence="5 6" key="1">
    <citation type="journal article" date="2014" name="Genome Announc.">
        <title>Draft Genome Sequence of the Boron-Tolerant and Moderately Halotolerant Bacterium Gracilibacillus boraciitolerans JCM 21714T.</title>
        <authorList>
            <person name="Ahmed I."/>
            <person name="Oshima K."/>
            <person name="Suda W."/>
            <person name="Kitamura K."/>
            <person name="Iida T."/>
            <person name="Ohmori Y."/>
            <person name="Fujiwara T."/>
            <person name="Hattori M."/>
            <person name="Ohkuma M."/>
        </authorList>
    </citation>
    <scope>NUCLEOTIDE SEQUENCE [LARGE SCALE GENOMIC DNA]</scope>
    <source>
        <strain evidence="5 6">JCM 21714</strain>
    </source>
</reference>
<keyword evidence="2" id="KW-0238">DNA-binding</keyword>
<dbReference type="OrthoDB" id="159632at2"/>
<dbReference type="CDD" id="cd17536">
    <property type="entry name" value="REC_YesN-like"/>
    <property type="match status" value="1"/>
</dbReference>
<evidence type="ECO:0000256" key="1">
    <source>
        <dbReference type="ARBA" id="ARBA00022490"/>
    </source>
</evidence>
<keyword evidence="1" id="KW-0963">Cytoplasm</keyword>
<dbReference type="PANTHER" id="PTHR42713:SF3">
    <property type="entry name" value="TRANSCRIPTIONAL REGULATORY PROTEIN HPTR"/>
    <property type="match status" value="1"/>
</dbReference>
<evidence type="ECO:0000256" key="2">
    <source>
        <dbReference type="ARBA" id="ARBA00023125"/>
    </source>
</evidence>
<sequence>MIKLLIVDDEVHIREGISKVINWKELDIDVLPAAASAEEAFETIRKQKPDILLTDIRMTGRNGLELADLAKQHDQEIEILILSGYDDFHYAQQAMKKGGTRLPVENK</sequence>
<gene>
    <name evidence="5" type="ORF">JCM21714_4466</name>
</gene>
<dbReference type="SMART" id="SM00448">
    <property type="entry name" value="REC"/>
    <property type="match status" value="1"/>
</dbReference>
<name>W4VQT4_9BACI</name>
<dbReference type="InterPro" id="IPR001789">
    <property type="entry name" value="Sig_transdc_resp-reg_receiver"/>
</dbReference>
<dbReference type="GO" id="GO:0000160">
    <property type="term" value="P:phosphorelay signal transduction system"/>
    <property type="evidence" value="ECO:0007669"/>
    <property type="project" value="InterPro"/>
</dbReference>
<organism evidence="5 6">
    <name type="scientific">Gracilibacillus boraciitolerans JCM 21714</name>
    <dbReference type="NCBI Taxonomy" id="1298598"/>
    <lineage>
        <taxon>Bacteria</taxon>
        <taxon>Bacillati</taxon>
        <taxon>Bacillota</taxon>
        <taxon>Bacilli</taxon>
        <taxon>Bacillales</taxon>
        <taxon>Bacillaceae</taxon>
        <taxon>Gracilibacillus</taxon>
    </lineage>
</organism>
<feature type="modified residue" description="4-aspartylphosphate" evidence="3">
    <location>
        <position position="55"/>
    </location>
</feature>
<dbReference type="Proteomes" id="UP000019102">
    <property type="component" value="Unassembled WGS sequence"/>
</dbReference>
<dbReference type="GO" id="GO:0003677">
    <property type="term" value="F:DNA binding"/>
    <property type="evidence" value="ECO:0007669"/>
    <property type="project" value="UniProtKB-KW"/>
</dbReference>
<dbReference type="STRING" id="1298598.JCM21714_4466"/>
<dbReference type="PANTHER" id="PTHR42713">
    <property type="entry name" value="HISTIDINE KINASE-RELATED"/>
    <property type="match status" value="1"/>
</dbReference>
<feature type="domain" description="Response regulatory" evidence="4">
    <location>
        <begin position="3"/>
        <end position="107"/>
    </location>
</feature>
<comment type="caution">
    <text evidence="5">The sequence shown here is derived from an EMBL/GenBank/DDBJ whole genome shotgun (WGS) entry which is preliminary data.</text>
</comment>
<dbReference type="RefSeq" id="WP_035726037.1">
    <property type="nucleotide sequence ID" value="NZ_BAVS01000045.1"/>
</dbReference>
<dbReference type="SUPFAM" id="SSF52172">
    <property type="entry name" value="CheY-like"/>
    <property type="match status" value="1"/>
</dbReference>
<evidence type="ECO:0000313" key="6">
    <source>
        <dbReference type="Proteomes" id="UP000019102"/>
    </source>
</evidence>
<dbReference type="PROSITE" id="PS50110">
    <property type="entry name" value="RESPONSE_REGULATORY"/>
    <property type="match status" value="1"/>
</dbReference>
<evidence type="ECO:0000313" key="5">
    <source>
        <dbReference type="EMBL" id="GAE95249.1"/>
    </source>
</evidence>
<evidence type="ECO:0000259" key="4">
    <source>
        <dbReference type="PROSITE" id="PS50110"/>
    </source>
</evidence>